<evidence type="ECO:0008006" key="6">
    <source>
        <dbReference type="Google" id="ProtNLM"/>
    </source>
</evidence>
<gene>
    <name evidence="4" type="ORF">PPNO1_LOCUS8540</name>
</gene>
<dbReference type="AlphaFoldDB" id="A0A9P1HC67"/>
<dbReference type="GO" id="GO:0005634">
    <property type="term" value="C:nucleus"/>
    <property type="evidence" value="ECO:0007669"/>
    <property type="project" value="TreeGrafter"/>
</dbReference>
<dbReference type="Pfam" id="PF12796">
    <property type="entry name" value="Ank_2"/>
    <property type="match status" value="2"/>
</dbReference>
<organism evidence="4 5">
    <name type="scientific">Parascedosporium putredinis</name>
    <dbReference type="NCBI Taxonomy" id="1442378"/>
    <lineage>
        <taxon>Eukaryota</taxon>
        <taxon>Fungi</taxon>
        <taxon>Dikarya</taxon>
        <taxon>Ascomycota</taxon>
        <taxon>Pezizomycotina</taxon>
        <taxon>Sordariomycetes</taxon>
        <taxon>Hypocreomycetidae</taxon>
        <taxon>Microascales</taxon>
        <taxon>Microascaceae</taxon>
        <taxon>Parascedosporium</taxon>
    </lineage>
</organism>
<feature type="repeat" description="ANK" evidence="3">
    <location>
        <begin position="438"/>
        <end position="470"/>
    </location>
</feature>
<name>A0A9P1HC67_9PEZI</name>
<dbReference type="OrthoDB" id="426293at2759"/>
<dbReference type="PROSITE" id="PS50297">
    <property type="entry name" value="ANK_REP_REGION"/>
    <property type="match status" value="4"/>
</dbReference>
<dbReference type="InterPro" id="IPR036770">
    <property type="entry name" value="Ankyrin_rpt-contain_sf"/>
</dbReference>
<keyword evidence="1" id="KW-0677">Repeat</keyword>
<dbReference type="PANTHER" id="PTHR24193">
    <property type="entry name" value="ANKYRIN REPEAT PROTEIN"/>
    <property type="match status" value="1"/>
</dbReference>
<feature type="repeat" description="ANK" evidence="3">
    <location>
        <begin position="571"/>
        <end position="603"/>
    </location>
</feature>
<feature type="repeat" description="ANK" evidence="3">
    <location>
        <begin position="505"/>
        <end position="537"/>
    </location>
</feature>
<evidence type="ECO:0000313" key="5">
    <source>
        <dbReference type="Proteomes" id="UP000838763"/>
    </source>
</evidence>
<feature type="repeat" description="ANK" evidence="3">
    <location>
        <begin position="366"/>
        <end position="398"/>
    </location>
</feature>
<sequence>MVEPFSVVASALGVMDVGARVSVGIVNVIRRWKNAPQDILDLHNEISDLRVLLDQMVHAHQKLPDDDDVADQDGAFVAAAARAHLDKAVGHLQSLESLANELQNLKGVRRRKNGWIRRARVSSARTEVSLRSIQEATNGISTQSVATREIVEALTGRMEKQMKDILEAVSRSQATMSTTITKSLSASSGSGWPQRPGDNALLLPAPVPSINPRDKVFVNVRSATKALPRSRPSQCPGTCRCRCHLQSALAMKRLRAGTAPTIGSLFVAYAGKAAPSVICDSASCRRKRIVRLDVTYVFPLWLLWFSITFLFRHTANGGPSAYILFRKRHDYDFGSLFHAAHTSDVDVVRRHIDNDPDCVNHICYWDGRSALQIAVDSGNADIIHILLRAGADPDAEDDGGQSARRSAAFQVLAQLGDVASVLQGWGREAEDLGALDDLGFAPLHYASIKGDASAIEALLAAGADPNMPTRRGTRPLPLVMGAGAKAARCIDLLLGAGADLYATSWGWYPLHFAAQDNAVDAVRTMIAAGMAVDTPTTNMDTCLMIAARGDALETARYLVAAGADLDARNDDGLSALHFAVADNSPRCARLLLESGAEYRGVDVEGDTILHAAARVPDLAMLRMLEGRLGVWGGRRGISWG</sequence>
<dbReference type="GO" id="GO:0045944">
    <property type="term" value="P:positive regulation of transcription by RNA polymerase II"/>
    <property type="evidence" value="ECO:0007669"/>
    <property type="project" value="TreeGrafter"/>
</dbReference>
<dbReference type="InterPro" id="IPR002110">
    <property type="entry name" value="Ankyrin_rpt"/>
</dbReference>
<dbReference type="PROSITE" id="PS50088">
    <property type="entry name" value="ANK_REPEAT"/>
    <property type="match status" value="5"/>
</dbReference>
<dbReference type="GO" id="GO:0000976">
    <property type="term" value="F:transcription cis-regulatory region binding"/>
    <property type="evidence" value="ECO:0007669"/>
    <property type="project" value="TreeGrafter"/>
</dbReference>
<dbReference type="InterPro" id="IPR050663">
    <property type="entry name" value="Ankyrin-SOCS_Box"/>
</dbReference>
<evidence type="ECO:0000256" key="2">
    <source>
        <dbReference type="ARBA" id="ARBA00023043"/>
    </source>
</evidence>
<evidence type="ECO:0000313" key="4">
    <source>
        <dbReference type="EMBL" id="CAI4218969.1"/>
    </source>
</evidence>
<reference evidence="4" key="1">
    <citation type="submission" date="2022-11" db="EMBL/GenBank/DDBJ databases">
        <authorList>
            <person name="Scott C."/>
            <person name="Bruce N."/>
        </authorList>
    </citation>
    <scope>NUCLEOTIDE SEQUENCE</scope>
</reference>
<feature type="repeat" description="ANK" evidence="3">
    <location>
        <begin position="538"/>
        <end position="570"/>
    </location>
</feature>
<dbReference type="EMBL" id="CALLCH030000019">
    <property type="protein sequence ID" value="CAI4218969.1"/>
    <property type="molecule type" value="Genomic_DNA"/>
</dbReference>
<keyword evidence="2 3" id="KW-0040">ANK repeat</keyword>
<dbReference type="SMART" id="SM00248">
    <property type="entry name" value="ANK"/>
    <property type="match status" value="8"/>
</dbReference>
<proteinExistence type="predicted"/>
<dbReference type="Gene3D" id="1.25.40.20">
    <property type="entry name" value="Ankyrin repeat-containing domain"/>
    <property type="match status" value="4"/>
</dbReference>
<dbReference type="Proteomes" id="UP000838763">
    <property type="component" value="Unassembled WGS sequence"/>
</dbReference>
<accession>A0A9P1HC67</accession>
<keyword evidence="5" id="KW-1185">Reference proteome</keyword>
<evidence type="ECO:0000256" key="1">
    <source>
        <dbReference type="ARBA" id="ARBA00022737"/>
    </source>
</evidence>
<dbReference type="PANTHER" id="PTHR24193:SF121">
    <property type="entry name" value="ADA2A-CONTAINING COMPLEX COMPONENT 3, ISOFORM D"/>
    <property type="match status" value="1"/>
</dbReference>
<evidence type="ECO:0000256" key="3">
    <source>
        <dbReference type="PROSITE-ProRule" id="PRU00023"/>
    </source>
</evidence>
<comment type="caution">
    <text evidence="4">The sequence shown here is derived from an EMBL/GenBank/DDBJ whole genome shotgun (WGS) entry which is preliminary data.</text>
</comment>
<dbReference type="Pfam" id="PF00023">
    <property type="entry name" value="Ank"/>
    <property type="match status" value="2"/>
</dbReference>
<dbReference type="SUPFAM" id="SSF48403">
    <property type="entry name" value="Ankyrin repeat"/>
    <property type="match status" value="1"/>
</dbReference>
<protein>
    <recommendedName>
        <fullName evidence="6">Ankyrin</fullName>
    </recommendedName>
</protein>